<gene>
    <name evidence="2" type="ORF">PT974_11238</name>
</gene>
<dbReference type="PANTHER" id="PTHR28048:SF1">
    <property type="entry name" value="ACR195WP"/>
    <property type="match status" value="1"/>
</dbReference>
<accession>A0ABR0S5R6</accession>
<proteinExistence type="predicted"/>
<keyword evidence="1" id="KW-1133">Transmembrane helix</keyword>
<dbReference type="InterPro" id="IPR053092">
    <property type="entry name" value="Mitochondrial_unc_protein"/>
</dbReference>
<reference evidence="2 3" key="1">
    <citation type="submission" date="2024-01" db="EMBL/GenBank/DDBJ databases">
        <title>Complete genome of Cladobotryum mycophilum ATHUM6906.</title>
        <authorList>
            <person name="Christinaki A.C."/>
            <person name="Myridakis A.I."/>
            <person name="Kouvelis V.N."/>
        </authorList>
    </citation>
    <scope>NUCLEOTIDE SEQUENCE [LARGE SCALE GENOMIC DNA]</scope>
    <source>
        <strain evidence="2 3">ATHUM6906</strain>
    </source>
</reference>
<evidence type="ECO:0000313" key="3">
    <source>
        <dbReference type="Proteomes" id="UP001338125"/>
    </source>
</evidence>
<keyword evidence="1" id="KW-0472">Membrane</keyword>
<dbReference type="PANTHER" id="PTHR28048">
    <property type="entry name" value="ACR195WP"/>
    <property type="match status" value="1"/>
</dbReference>
<feature type="transmembrane region" description="Helical" evidence="1">
    <location>
        <begin position="89"/>
        <end position="107"/>
    </location>
</feature>
<sequence length="108" mass="12297">MAGDKIPTLQSLEKPEKLQDVLRQDRGDDCLSCRVVGKFVQVQRSSRVKNGAFFGLAGYSYFSGMSQLERQRHVILQSKSMFGMRSRKFGIFTISAGLAWMGLWRAFR</sequence>
<dbReference type="Proteomes" id="UP001338125">
    <property type="component" value="Unassembled WGS sequence"/>
</dbReference>
<keyword evidence="3" id="KW-1185">Reference proteome</keyword>
<keyword evidence="1" id="KW-0812">Transmembrane</keyword>
<evidence type="ECO:0000256" key="1">
    <source>
        <dbReference type="SAM" id="Phobius"/>
    </source>
</evidence>
<comment type="caution">
    <text evidence="2">The sequence shown here is derived from an EMBL/GenBank/DDBJ whole genome shotgun (WGS) entry which is preliminary data.</text>
</comment>
<dbReference type="EMBL" id="JAVFKD010000016">
    <property type="protein sequence ID" value="KAK5987120.1"/>
    <property type="molecule type" value="Genomic_DNA"/>
</dbReference>
<protein>
    <recommendedName>
        <fullName evidence="4">DUF4536 domain-containing protein</fullName>
    </recommendedName>
</protein>
<evidence type="ECO:0008006" key="4">
    <source>
        <dbReference type="Google" id="ProtNLM"/>
    </source>
</evidence>
<evidence type="ECO:0000313" key="2">
    <source>
        <dbReference type="EMBL" id="KAK5987120.1"/>
    </source>
</evidence>
<name>A0ABR0S5R6_9HYPO</name>
<organism evidence="2 3">
    <name type="scientific">Cladobotryum mycophilum</name>
    <dbReference type="NCBI Taxonomy" id="491253"/>
    <lineage>
        <taxon>Eukaryota</taxon>
        <taxon>Fungi</taxon>
        <taxon>Dikarya</taxon>
        <taxon>Ascomycota</taxon>
        <taxon>Pezizomycotina</taxon>
        <taxon>Sordariomycetes</taxon>
        <taxon>Hypocreomycetidae</taxon>
        <taxon>Hypocreales</taxon>
        <taxon>Hypocreaceae</taxon>
        <taxon>Cladobotryum</taxon>
    </lineage>
</organism>